<name>A0A6I6L9N3_9SPHN</name>
<dbReference type="OrthoDB" id="7846052at2"/>
<dbReference type="AlphaFoldDB" id="A0A6I6L9N3"/>
<dbReference type="Proteomes" id="UP000428803">
    <property type="component" value="Chromosome"/>
</dbReference>
<accession>A0A6I6L9N3</accession>
<feature type="chain" id="PRO_5026353074" evidence="1">
    <location>
        <begin position="21"/>
        <end position="254"/>
    </location>
</feature>
<organism evidence="2 3">
    <name type="scientific">Sphingorhabdus lacus</name>
    <dbReference type="NCBI Taxonomy" id="392610"/>
    <lineage>
        <taxon>Bacteria</taxon>
        <taxon>Pseudomonadati</taxon>
        <taxon>Pseudomonadota</taxon>
        <taxon>Alphaproteobacteria</taxon>
        <taxon>Sphingomonadales</taxon>
        <taxon>Sphingomonadaceae</taxon>
        <taxon>Sphingorhabdus</taxon>
    </lineage>
</organism>
<sequence length="254" mass="26138">MKHPFLLATFTLSIGTAAVAGLAAQSAETELDLAAIRARAAEAEPDAKALSDTARARAAELHESAKASAQAGEANGSRYASAAKAAPRPSPGLPFDFDRLVADTADFDEAQIGEAPRFIAFASVSMPVPALKAMIADVAQAGGVVVFRGFPQGSAKALTSALLKVSGNEDLPASVGLDPRLFRAFNIDAVPAYVVTASDFDLCDGFDCVSNVPPHDRMTGNVSAEHALETFVAGGGPGARLAGLHLKALRKARP</sequence>
<keyword evidence="1" id="KW-0732">Signal</keyword>
<evidence type="ECO:0000313" key="2">
    <source>
        <dbReference type="EMBL" id="QGY80756.1"/>
    </source>
</evidence>
<feature type="signal peptide" evidence="1">
    <location>
        <begin position="1"/>
        <end position="20"/>
    </location>
</feature>
<reference evidence="3" key="1">
    <citation type="submission" date="2019-01" db="EMBL/GenBank/DDBJ databases">
        <title>Sphingorhabdus lacus sp.nov., isolated from an oligotrophic freshwater lake.</title>
        <authorList>
            <person name="Park M."/>
        </authorList>
    </citation>
    <scope>NUCLEOTIDE SEQUENCE [LARGE SCALE GENOMIC DNA]</scope>
    <source>
        <strain evidence="3">IMCC1753</strain>
    </source>
</reference>
<dbReference type="Pfam" id="PF09673">
    <property type="entry name" value="TrbC_Ftype"/>
    <property type="match status" value="1"/>
</dbReference>
<dbReference type="RefSeq" id="WP_158900285.1">
    <property type="nucleotide sequence ID" value="NZ_CP035733.1"/>
</dbReference>
<dbReference type="EMBL" id="CP035733">
    <property type="protein sequence ID" value="QGY80756.1"/>
    <property type="molecule type" value="Genomic_DNA"/>
</dbReference>
<evidence type="ECO:0000313" key="3">
    <source>
        <dbReference type="Proteomes" id="UP000428803"/>
    </source>
</evidence>
<protein>
    <submittedName>
        <fullName evidence="2">Type-F conjugative transfer system pilin assembly protein TrbC</fullName>
    </submittedName>
</protein>
<keyword evidence="3" id="KW-1185">Reference proteome</keyword>
<evidence type="ECO:0000256" key="1">
    <source>
        <dbReference type="SAM" id="SignalP"/>
    </source>
</evidence>
<dbReference type="KEGG" id="slaa:EUU25_09075"/>
<gene>
    <name evidence="2" type="primary">trbC</name>
    <name evidence="2" type="ORF">EUU25_09075</name>
</gene>
<dbReference type="InterPro" id="IPR014113">
    <property type="entry name" value="T4SS_TrbC_subgr"/>
</dbReference>
<dbReference type="InterPro" id="IPR019106">
    <property type="entry name" value="T4SS_TrbC"/>
</dbReference>
<dbReference type="NCBIfam" id="TIGR02742">
    <property type="entry name" value="TrbC_Ftype"/>
    <property type="match status" value="1"/>
</dbReference>
<proteinExistence type="predicted"/>